<protein>
    <submittedName>
        <fullName evidence="1">Uncharacterized protein</fullName>
    </submittedName>
</protein>
<name>A0A3G5A759_9VIRU</name>
<dbReference type="EMBL" id="MK072386">
    <property type="protein sequence ID" value="AYV83090.1"/>
    <property type="molecule type" value="Genomic_DNA"/>
</dbReference>
<reference evidence="1" key="1">
    <citation type="submission" date="2018-10" db="EMBL/GenBank/DDBJ databases">
        <title>Hidden diversity of soil giant viruses.</title>
        <authorList>
            <person name="Schulz F."/>
            <person name="Alteio L."/>
            <person name="Goudeau D."/>
            <person name="Ryan E.M."/>
            <person name="Malmstrom R.R."/>
            <person name="Blanchard J."/>
            <person name="Woyke T."/>
        </authorList>
    </citation>
    <scope>NUCLEOTIDE SEQUENCE</scope>
    <source>
        <strain evidence="1">HYV1</strain>
    </source>
</reference>
<gene>
    <name evidence="1" type="ORF">Hyperionvirus4_55</name>
</gene>
<sequence length="168" mass="19409">MHKSHYHKKYTKYKNKYLNLKRLIGGDGDGDTEPLDILDWLDLAMDRGLLLKWDTLKNLNKGDKLELVVAIIQHPYQQTFTKLIVRPEEYFTKEIYIYPNILDGKLYKSHTSSDIAPFYEEAIQGLDYKLAVTGSGGDSAIEWENLKKMPSIKIEDYLLAVPDRALSK</sequence>
<evidence type="ECO:0000313" key="1">
    <source>
        <dbReference type="EMBL" id="AYV83090.1"/>
    </source>
</evidence>
<organism evidence="1">
    <name type="scientific">Hyperionvirus sp</name>
    <dbReference type="NCBI Taxonomy" id="2487770"/>
    <lineage>
        <taxon>Viruses</taxon>
        <taxon>Varidnaviria</taxon>
        <taxon>Bamfordvirae</taxon>
        <taxon>Nucleocytoviricota</taxon>
        <taxon>Megaviricetes</taxon>
        <taxon>Imitervirales</taxon>
        <taxon>Mimiviridae</taxon>
        <taxon>Klosneuvirinae</taxon>
    </lineage>
</organism>
<accession>A0A3G5A759</accession>
<proteinExistence type="predicted"/>